<evidence type="ECO:0000256" key="1">
    <source>
        <dbReference type="SAM" id="MobiDB-lite"/>
    </source>
</evidence>
<feature type="region of interest" description="Disordered" evidence="1">
    <location>
        <begin position="27"/>
        <end position="49"/>
    </location>
</feature>
<protein>
    <submittedName>
        <fullName evidence="2">Uncharacterized protein</fullName>
    </submittedName>
</protein>
<accession>A0A8K1CS73</accession>
<feature type="compositionally biased region" description="Basic and acidic residues" evidence="1">
    <location>
        <begin position="424"/>
        <end position="439"/>
    </location>
</feature>
<organism evidence="2 3">
    <name type="scientific">Pythium oligandrum</name>
    <name type="common">Mycoparasitic fungus</name>
    <dbReference type="NCBI Taxonomy" id="41045"/>
    <lineage>
        <taxon>Eukaryota</taxon>
        <taxon>Sar</taxon>
        <taxon>Stramenopiles</taxon>
        <taxon>Oomycota</taxon>
        <taxon>Peronosporomycetes</taxon>
        <taxon>Pythiales</taxon>
        <taxon>Pythiaceae</taxon>
        <taxon>Pythium</taxon>
    </lineage>
</organism>
<evidence type="ECO:0000313" key="2">
    <source>
        <dbReference type="EMBL" id="TMW67358.1"/>
    </source>
</evidence>
<keyword evidence="3" id="KW-1185">Reference proteome</keyword>
<comment type="caution">
    <text evidence="2">The sequence shown here is derived from an EMBL/GenBank/DDBJ whole genome shotgun (WGS) entry which is preliminary data.</text>
</comment>
<feature type="compositionally biased region" description="Basic and acidic residues" evidence="1">
    <location>
        <begin position="27"/>
        <end position="44"/>
    </location>
</feature>
<feature type="compositionally biased region" description="Polar residues" evidence="1">
    <location>
        <begin position="357"/>
        <end position="367"/>
    </location>
</feature>
<gene>
    <name evidence="2" type="ORF">Poli38472_012474</name>
</gene>
<sequence>MDEVDLGLTSVDLIDLHWDDGHTVVHHGEEDQESTRVSESDKPQGLRSSFSRRIVDTAKSSAVLATTAAAKRAQAAMQKMRRSRTSEDHTVDERMELIGQTPLLQPKDELLFIERTQGSSTRVVERGDFIRVQSTSDPTLSWLLRVSTDRDLPHEADMLPLATPFEGPEMLDLLVYFVPEECLPPEMLAENEHDFLFADDDDTSSDEDDEEEPQSGSDNQQEPVRRSSESATSSGHTSVDDDEELDLMLSRFSTGDDVHSSSSTTRGSMAREKAAAFYEKYKTKKSSFRLRTSSTEYKERLEAARVASVQKLQQLRQSEYKEKLAAAGHASKQKLENLAKRERLSAAGQVSKEKLQKMQSWTSSARTSMKDKMMQRVRARSGSKQTAPPADDIEMMLTPATPTSQQQQQQQRSSNFWGYDPSTDDMREEFQLRRELDDC</sequence>
<feature type="region of interest" description="Disordered" evidence="1">
    <location>
        <begin position="252"/>
        <end position="271"/>
    </location>
</feature>
<proteinExistence type="predicted"/>
<evidence type="ECO:0000313" key="3">
    <source>
        <dbReference type="Proteomes" id="UP000794436"/>
    </source>
</evidence>
<reference evidence="2" key="1">
    <citation type="submission" date="2019-03" db="EMBL/GenBank/DDBJ databases">
        <title>Long read genome sequence of the mycoparasitic Pythium oligandrum ATCC 38472 isolated from sugarbeet rhizosphere.</title>
        <authorList>
            <person name="Gaulin E."/>
        </authorList>
    </citation>
    <scope>NUCLEOTIDE SEQUENCE</scope>
    <source>
        <strain evidence="2">ATCC 38472_TT</strain>
    </source>
</reference>
<dbReference type="EMBL" id="SPLM01000005">
    <property type="protein sequence ID" value="TMW67358.1"/>
    <property type="molecule type" value="Genomic_DNA"/>
</dbReference>
<feature type="region of interest" description="Disordered" evidence="1">
    <location>
        <begin position="198"/>
        <end position="242"/>
    </location>
</feature>
<dbReference type="Proteomes" id="UP000794436">
    <property type="component" value="Unassembled WGS sequence"/>
</dbReference>
<name>A0A8K1CS73_PYTOL</name>
<dbReference type="AlphaFoldDB" id="A0A8K1CS73"/>
<feature type="compositionally biased region" description="Acidic residues" evidence="1">
    <location>
        <begin position="198"/>
        <end position="213"/>
    </location>
</feature>
<feature type="region of interest" description="Disordered" evidence="1">
    <location>
        <begin position="346"/>
        <end position="439"/>
    </location>
</feature>